<dbReference type="Proteomes" id="UP000053776">
    <property type="component" value="Unassembled WGS sequence"/>
</dbReference>
<gene>
    <name evidence="1" type="ORF">PVMG_04819</name>
</gene>
<accession>A0A0J9T6G7</accession>
<evidence type="ECO:0000313" key="1">
    <source>
        <dbReference type="EMBL" id="KMZ91045.1"/>
    </source>
</evidence>
<evidence type="ECO:0008006" key="3">
    <source>
        <dbReference type="Google" id="ProtNLM"/>
    </source>
</evidence>
<evidence type="ECO:0000313" key="2">
    <source>
        <dbReference type="Proteomes" id="UP000053776"/>
    </source>
</evidence>
<organism evidence="1 2">
    <name type="scientific">Plasmodium vivax Mauritania I</name>
    <dbReference type="NCBI Taxonomy" id="1035515"/>
    <lineage>
        <taxon>Eukaryota</taxon>
        <taxon>Sar</taxon>
        <taxon>Alveolata</taxon>
        <taxon>Apicomplexa</taxon>
        <taxon>Aconoidasida</taxon>
        <taxon>Haemosporida</taxon>
        <taxon>Plasmodiidae</taxon>
        <taxon>Plasmodium</taxon>
        <taxon>Plasmodium (Plasmodium)</taxon>
    </lineage>
</organism>
<protein>
    <recommendedName>
        <fullName evidence="3">PIR Superfamily Protein</fullName>
    </recommendedName>
</protein>
<dbReference type="EMBL" id="KQ235090">
    <property type="protein sequence ID" value="KMZ91045.1"/>
    <property type="molecule type" value="Genomic_DNA"/>
</dbReference>
<proteinExistence type="predicted"/>
<dbReference type="InterPro" id="IPR008780">
    <property type="entry name" value="Plasmodium_Vir"/>
</dbReference>
<dbReference type="Pfam" id="PF05795">
    <property type="entry name" value="Plasmodium_Vir"/>
    <property type="match status" value="1"/>
</dbReference>
<name>A0A0J9T6G7_PLAVI</name>
<sequence length="104" mass="12485">MSDEPDYDIFEGLDDYQITEHQVNKDYENVPSATFCKNIDKYSKLKPHLINICKKLATFFKHSYTNYDQNRDKPLNHKYPEFLNYWLRYQGKSQNIPNPDMSIL</sequence>
<dbReference type="AlphaFoldDB" id="A0A0J9T6G7"/>
<reference evidence="1 2" key="1">
    <citation type="submission" date="2011-08" db="EMBL/GenBank/DDBJ databases">
        <title>The Genome Sequence of Plasmodium vivax Mauritania I.</title>
        <authorList>
            <consortium name="The Broad Institute Genome Sequencing Platform"/>
            <consortium name="The Broad Institute Genome Sequencing Center for Infectious Disease"/>
            <person name="Neafsey D."/>
            <person name="Carlton J."/>
            <person name="Barnwell J."/>
            <person name="Collins W."/>
            <person name="Escalante A."/>
            <person name="Mullikin J."/>
            <person name="Saul A."/>
            <person name="Guigo R."/>
            <person name="Camara F."/>
            <person name="Young S.K."/>
            <person name="Zeng Q."/>
            <person name="Gargeya S."/>
            <person name="Fitzgerald M."/>
            <person name="Haas B."/>
            <person name="Abouelleil A."/>
            <person name="Alvarado L."/>
            <person name="Arachchi H.M."/>
            <person name="Berlin A."/>
            <person name="Brown A."/>
            <person name="Chapman S.B."/>
            <person name="Chen Z."/>
            <person name="Dunbar C."/>
            <person name="Freedman E."/>
            <person name="Gearin G."/>
            <person name="Gellesch M."/>
            <person name="Goldberg J."/>
            <person name="Griggs A."/>
            <person name="Gujja S."/>
            <person name="Heiman D."/>
            <person name="Howarth C."/>
            <person name="Larson L."/>
            <person name="Lui A."/>
            <person name="MacDonald P.J.P."/>
            <person name="Montmayeur A."/>
            <person name="Murphy C."/>
            <person name="Neiman D."/>
            <person name="Pearson M."/>
            <person name="Priest M."/>
            <person name="Roberts A."/>
            <person name="Saif S."/>
            <person name="Shea T."/>
            <person name="Shenoy N."/>
            <person name="Sisk P."/>
            <person name="Stolte C."/>
            <person name="Sykes S."/>
            <person name="Wortman J."/>
            <person name="Nusbaum C."/>
            <person name="Birren B."/>
        </authorList>
    </citation>
    <scope>NUCLEOTIDE SEQUENCE [LARGE SCALE GENOMIC DNA]</scope>
    <source>
        <strain evidence="1 2">Mauritania I</strain>
    </source>
</reference>